<evidence type="ECO:0000256" key="1">
    <source>
        <dbReference type="SAM" id="MobiDB-lite"/>
    </source>
</evidence>
<dbReference type="AlphaFoldDB" id="A0A094JC17"/>
<dbReference type="Pfam" id="PF03572">
    <property type="entry name" value="Peptidase_S41"/>
    <property type="match status" value="1"/>
</dbReference>
<dbReference type="CDD" id="cd07561">
    <property type="entry name" value="Peptidase_S41_CPP_like"/>
    <property type="match status" value="1"/>
</dbReference>
<dbReference type="GO" id="GO:0008236">
    <property type="term" value="F:serine-type peptidase activity"/>
    <property type="evidence" value="ECO:0007669"/>
    <property type="project" value="InterPro"/>
</dbReference>
<dbReference type="InterPro" id="IPR041489">
    <property type="entry name" value="PDZ_6"/>
</dbReference>
<organism evidence="3 4">
    <name type="scientific">Pseudidiomarina salinarum</name>
    <dbReference type="NCBI Taxonomy" id="435908"/>
    <lineage>
        <taxon>Bacteria</taxon>
        <taxon>Pseudomonadati</taxon>
        <taxon>Pseudomonadota</taxon>
        <taxon>Gammaproteobacteria</taxon>
        <taxon>Alteromonadales</taxon>
        <taxon>Idiomarinaceae</taxon>
        <taxon>Pseudidiomarina</taxon>
    </lineage>
</organism>
<comment type="caution">
    <text evidence="3">The sequence shown here is derived from an EMBL/GenBank/DDBJ whole genome shotgun (WGS) entry which is preliminary data.</text>
</comment>
<evidence type="ECO:0000259" key="2">
    <source>
        <dbReference type="PROSITE" id="PS50106"/>
    </source>
</evidence>
<dbReference type="EMBL" id="JPER01000009">
    <property type="protein sequence ID" value="KFZ30126.1"/>
    <property type="molecule type" value="Genomic_DNA"/>
</dbReference>
<dbReference type="GO" id="GO:0030288">
    <property type="term" value="C:outer membrane-bounded periplasmic space"/>
    <property type="evidence" value="ECO:0007669"/>
    <property type="project" value="TreeGrafter"/>
</dbReference>
<feature type="compositionally biased region" description="Polar residues" evidence="1">
    <location>
        <begin position="396"/>
        <end position="407"/>
    </location>
</feature>
<evidence type="ECO:0000313" key="3">
    <source>
        <dbReference type="EMBL" id="KFZ30126.1"/>
    </source>
</evidence>
<dbReference type="Gene3D" id="3.90.226.10">
    <property type="entry name" value="2-enoyl-CoA Hydratase, Chain A, domain 1"/>
    <property type="match status" value="1"/>
</dbReference>
<dbReference type="GO" id="GO:0004175">
    <property type="term" value="F:endopeptidase activity"/>
    <property type="evidence" value="ECO:0007669"/>
    <property type="project" value="TreeGrafter"/>
</dbReference>
<dbReference type="PANTHER" id="PTHR32060">
    <property type="entry name" value="TAIL-SPECIFIC PROTEASE"/>
    <property type="match status" value="1"/>
</dbReference>
<reference evidence="3 4" key="1">
    <citation type="submission" date="2014-06" db="EMBL/GenBank/DDBJ databases">
        <title>The draft genome sequence of Idiomarina salinarum ISL-52.</title>
        <authorList>
            <person name="Du J."/>
            <person name="Shao Z."/>
        </authorList>
    </citation>
    <scope>NUCLEOTIDE SEQUENCE [LARGE SCALE GENOMIC DNA]</scope>
    <source>
        <strain evidence="3 4">ISL-52</strain>
    </source>
</reference>
<dbReference type="InterPro" id="IPR041613">
    <property type="entry name" value="Pept_S41_N"/>
</dbReference>
<dbReference type="STRING" id="435908.IDSA_11790"/>
<dbReference type="eggNOG" id="COG0793">
    <property type="taxonomic scope" value="Bacteria"/>
</dbReference>
<gene>
    <name evidence="3" type="ORF">IDSA_11790</name>
</gene>
<protein>
    <recommendedName>
        <fullName evidence="2">PDZ domain-containing protein</fullName>
    </recommendedName>
</protein>
<dbReference type="InterPro" id="IPR001478">
    <property type="entry name" value="PDZ"/>
</dbReference>
<dbReference type="Gene3D" id="2.30.42.10">
    <property type="match status" value="1"/>
</dbReference>
<sequence length="426" mass="47246">MLASAVLIGCGGGSSDPSDGNDNVSDFCSVTNEKEQFLSYMRDDYFWYEDIPSTVNLDNYASVYELLEGIRSNVDRYSFILTEEEYQSRFVEAEFIGFGFSARIIDTAVFINYVYDESPADNAGLRRSDELLAIDGVPVSTLLQQNEYNAALGASEEGVAVELTWRRQDGTEFTDVLTKTVVDTNTVLAAEVVNLSNRRVGYYVLNSFIQRTGQDLNGAYNQFTDIDELVIDVRYNGGGLTRFANQAATQAAGNNVLGEIFTQYIYNDKNSANNETELFQLYEGVRQFNLNRVYVLTTAASCSSSELIINALKPFVEVVVIGGRTCGKPVGQVPRSICDKRTFVVNFETLNANDNGRYFDGLAPQCTAPDTLVGDWGHLDDPLLAEAGYHIANGSCSPDPQQQTQKQSKPESPHAYTLLDQWRSEY</sequence>
<dbReference type="SUPFAM" id="SSF52096">
    <property type="entry name" value="ClpP/crotonase"/>
    <property type="match status" value="1"/>
</dbReference>
<feature type="region of interest" description="Disordered" evidence="1">
    <location>
        <begin position="396"/>
        <end position="417"/>
    </location>
</feature>
<dbReference type="PANTHER" id="PTHR32060:SF30">
    <property type="entry name" value="CARBOXY-TERMINAL PROCESSING PROTEASE CTPA"/>
    <property type="match status" value="1"/>
</dbReference>
<dbReference type="Gene3D" id="3.30.750.170">
    <property type="match status" value="1"/>
</dbReference>
<dbReference type="PROSITE" id="PS50106">
    <property type="entry name" value="PDZ"/>
    <property type="match status" value="1"/>
</dbReference>
<dbReference type="InterPro" id="IPR005151">
    <property type="entry name" value="Tail-specific_protease"/>
</dbReference>
<dbReference type="SMART" id="SM00228">
    <property type="entry name" value="PDZ"/>
    <property type="match status" value="1"/>
</dbReference>
<dbReference type="Pfam" id="PF17820">
    <property type="entry name" value="PDZ_6"/>
    <property type="match status" value="1"/>
</dbReference>
<feature type="domain" description="PDZ" evidence="2">
    <location>
        <begin position="79"/>
        <end position="167"/>
    </location>
</feature>
<keyword evidence="4" id="KW-1185">Reference proteome</keyword>
<dbReference type="InterPro" id="IPR036034">
    <property type="entry name" value="PDZ_sf"/>
</dbReference>
<dbReference type="GO" id="GO:0006508">
    <property type="term" value="P:proteolysis"/>
    <property type="evidence" value="ECO:0007669"/>
    <property type="project" value="InterPro"/>
</dbReference>
<proteinExistence type="predicted"/>
<evidence type="ECO:0000313" key="4">
    <source>
        <dbReference type="Proteomes" id="UP000054363"/>
    </source>
</evidence>
<dbReference type="InterPro" id="IPR029045">
    <property type="entry name" value="ClpP/crotonase-like_dom_sf"/>
</dbReference>
<dbReference type="Pfam" id="PF18294">
    <property type="entry name" value="Pept_S41_N"/>
    <property type="match status" value="1"/>
</dbReference>
<accession>A0A094JC17</accession>
<dbReference type="SUPFAM" id="SSF50156">
    <property type="entry name" value="PDZ domain-like"/>
    <property type="match status" value="1"/>
</dbReference>
<name>A0A094JC17_9GAMM</name>
<dbReference type="Proteomes" id="UP000054363">
    <property type="component" value="Unassembled WGS sequence"/>
</dbReference>
<dbReference type="GO" id="GO:0007165">
    <property type="term" value="P:signal transduction"/>
    <property type="evidence" value="ECO:0007669"/>
    <property type="project" value="TreeGrafter"/>
</dbReference>